<accession>A0A1G1X3A8</accession>
<dbReference type="Proteomes" id="UP000177528">
    <property type="component" value="Unassembled WGS sequence"/>
</dbReference>
<dbReference type="Gene3D" id="3.40.50.1100">
    <property type="match status" value="1"/>
</dbReference>
<organism evidence="4 5">
    <name type="scientific">Candidatus Andersenbacteria bacterium RIFCSPHIGHO2_12_FULL_45_11</name>
    <dbReference type="NCBI Taxonomy" id="1797281"/>
    <lineage>
        <taxon>Bacteria</taxon>
        <taxon>Candidatus Anderseniibacteriota</taxon>
    </lineage>
</organism>
<protein>
    <recommendedName>
        <fullName evidence="3">Tryptophan synthase beta chain-like PALP domain-containing protein</fullName>
    </recommendedName>
</protein>
<dbReference type="AlphaFoldDB" id="A0A1G1X3A8"/>
<dbReference type="Pfam" id="PF00291">
    <property type="entry name" value="PALP"/>
    <property type="match status" value="1"/>
</dbReference>
<feature type="domain" description="Tryptophan synthase beta chain-like PALP" evidence="3">
    <location>
        <begin position="1"/>
        <end position="111"/>
    </location>
</feature>
<name>A0A1G1X3A8_9BACT</name>
<sequence>MPIGSGGIYLGLIQAIERKKKKTKIIGVGVRNTNHSYADKLSTPWTPYAKALEFYGKQGHLVYRLSEQQIKETYNKFQHIITCEPSSAVVFNDLLKPVFLKRDTVVFLNSGKSVIAEN</sequence>
<gene>
    <name evidence="4" type="ORF">A3D99_03355</name>
</gene>
<dbReference type="InterPro" id="IPR001926">
    <property type="entry name" value="TrpB-like_PALP"/>
</dbReference>
<evidence type="ECO:0000313" key="4">
    <source>
        <dbReference type="EMBL" id="OGY34506.1"/>
    </source>
</evidence>
<dbReference type="EMBL" id="MHHR01000013">
    <property type="protein sequence ID" value="OGY34506.1"/>
    <property type="molecule type" value="Genomic_DNA"/>
</dbReference>
<comment type="caution">
    <text evidence="4">The sequence shown here is derived from an EMBL/GenBank/DDBJ whole genome shotgun (WGS) entry which is preliminary data.</text>
</comment>
<dbReference type="SUPFAM" id="SSF53686">
    <property type="entry name" value="Tryptophan synthase beta subunit-like PLP-dependent enzymes"/>
    <property type="match status" value="1"/>
</dbReference>
<comment type="cofactor">
    <cofactor evidence="1">
        <name>pyridoxal 5'-phosphate</name>
        <dbReference type="ChEBI" id="CHEBI:597326"/>
    </cofactor>
</comment>
<keyword evidence="2" id="KW-0663">Pyridoxal phosphate</keyword>
<reference evidence="4 5" key="1">
    <citation type="journal article" date="2016" name="Nat. Commun.">
        <title>Thousands of microbial genomes shed light on interconnected biogeochemical processes in an aquifer system.</title>
        <authorList>
            <person name="Anantharaman K."/>
            <person name="Brown C.T."/>
            <person name="Hug L.A."/>
            <person name="Sharon I."/>
            <person name="Castelle C.J."/>
            <person name="Probst A.J."/>
            <person name="Thomas B.C."/>
            <person name="Singh A."/>
            <person name="Wilkins M.J."/>
            <person name="Karaoz U."/>
            <person name="Brodie E.L."/>
            <person name="Williams K.H."/>
            <person name="Hubbard S.S."/>
            <person name="Banfield J.F."/>
        </authorList>
    </citation>
    <scope>NUCLEOTIDE SEQUENCE [LARGE SCALE GENOMIC DNA]</scope>
</reference>
<evidence type="ECO:0000256" key="2">
    <source>
        <dbReference type="ARBA" id="ARBA00022898"/>
    </source>
</evidence>
<evidence type="ECO:0000259" key="3">
    <source>
        <dbReference type="Pfam" id="PF00291"/>
    </source>
</evidence>
<evidence type="ECO:0000256" key="1">
    <source>
        <dbReference type="ARBA" id="ARBA00001933"/>
    </source>
</evidence>
<proteinExistence type="predicted"/>
<dbReference type="InterPro" id="IPR036052">
    <property type="entry name" value="TrpB-like_PALP_sf"/>
</dbReference>
<evidence type="ECO:0000313" key="5">
    <source>
        <dbReference type="Proteomes" id="UP000177528"/>
    </source>
</evidence>